<dbReference type="EMBL" id="PITJ01000234">
    <property type="protein sequence ID" value="TBU03780.1"/>
    <property type="molecule type" value="Genomic_DNA"/>
</dbReference>
<accession>A0A4Q9LAE6</accession>
<name>A0A4Q9LAE6_9MICR</name>
<evidence type="ECO:0000313" key="2">
    <source>
        <dbReference type="Proteomes" id="UP000292362"/>
    </source>
</evidence>
<evidence type="ECO:0000313" key="1">
    <source>
        <dbReference type="EMBL" id="TBU03780.1"/>
    </source>
</evidence>
<dbReference type="Proteomes" id="UP000292362">
    <property type="component" value="Unassembled WGS sequence"/>
</dbReference>
<organism evidence="1 2">
    <name type="scientific">Hamiltosporidium tvaerminnensis</name>
    <dbReference type="NCBI Taxonomy" id="1176355"/>
    <lineage>
        <taxon>Eukaryota</taxon>
        <taxon>Fungi</taxon>
        <taxon>Fungi incertae sedis</taxon>
        <taxon>Microsporidia</taxon>
        <taxon>Dubosqiidae</taxon>
        <taxon>Hamiltosporidium</taxon>
    </lineage>
</organism>
<dbReference type="VEuPathDB" id="MicrosporidiaDB:CWI37_0234p0020"/>
<gene>
    <name evidence="1" type="ORF">CWI37_0234p0020</name>
</gene>
<protein>
    <submittedName>
        <fullName evidence="1">Uncharacterized protein</fullName>
    </submittedName>
</protein>
<proteinExistence type="predicted"/>
<comment type="caution">
    <text evidence="1">The sequence shown here is derived from an EMBL/GenBank/DDBJ whole genome shotgun (WGS) entry which is preliminary data.</text>
</comment>
<sequence length="415" mass="49299">MLNASIKQESKYFLENETKIDNILDILQHKIDMQHMHNFNGLLEIAGMEYLFLNNEYSDLEILSNDISNFWTRSYSGDMKITCAILLYTNDFEFETRFLKEILGISKNIVEFRFPNKTVHLNLLNLLYCPIGRRNSKKYESKDYLKIMGRKTIIYYSCMMHEILSKFSYQTKDHSMSFFPVFHKKLDDKYYQFFYNFLTQVLSLFSERKICKGFLVAGNQKLNECYFDELNKFDVIPYAFSTEFYKTGRNLSLSLDAMESNKTLDVSNDFCNHNISFKLLKILEPENKCFKFTNKFSSFLKKTCKSADKLRFEYFTIQYYIKDMSLEFELNPDPRDMNLLPDKSAVDISLISDGIGLYFKLIFNLQTRELLDIEFDESLIKEKVTWSLKNKKKYLSSVFNKTTRFALIWDLRDSD</sequence>
<reference evidence="1 2" key="1">
    <citation type="submission" date="2017-12" db="EMBL/GenBank/DDBJ databases">
        <authorList>
            <person name="Pombert J.-F."/>
            <person name="Haag K.L."/>
            <person name="Ebert D."/>
        </authorList>
    </citation>
    <scope>NUCLEOTIDE SEQUENCE [LARGE SCALE GENOMIC DNA]</scope>
    <source>
        <strain evidence="1">FI-OER-3-3</strain>
    </source>
</reference>
<dbReference type="AlphaFoldDB" id="A0A4Q9LAE6"/>